<keyword evidence="2" id="KW-1185">Reference proteome</keyword>
<dbReference type="Proteomes" id="UP000800036">
    <property type="component" value="Unassembled WGS sequence"/>
</dbReference>
<dbReference type="PROSITE" id="PS51257">
    <property type="entry name" value="PROKAR_LIPOPROTEIN"/>
    <property type="match status" value="1"/>
</dbReference>
<accession>A0A6A5VTJ2</accession>
<sequence length="70" mass="7734">MCPATRRLVLCTPIFSTSCTSPCFSEQPDRPVRALLIDGDVLGEVFKSLTFERSMAETLASLEKLLDKVV</sequence>
<organism evidence="1 2">
    <name type="scientific">Bimuria novae-zelandiae CBS 107.79</name>
    <dbReference type="NCBI Taxonomy" id="1447943"/>
    <lineage>
        <taxon>Eukaryota</taxon>
        <taxon>Fungi</taxon>
        <taxon>Dikarya</taxon>
        <taxon>Ascomycota</taxon>
        <taxon>Pezizomycotina</taxon>
        <taxon>Dothideomycetes</taxon>
        <taxon>Pleosporomycetidae</taxon>
        <taxon>Pleosporales</taxon>
        <taxon>Massarineae</taxon>
        <taxon>Didymosphaeriaceae</taxon>
        <taxon>Bimuria</taxon>
    </lineage>
</organism>
<gene>
    <name evidence="1" type="ORF">BU23DRAFT_108203</name>
</gene>
<reference evidence="1" key="1">
    <citation type="journal article" date="2020" name="Stud. Mycol.">
        <title>101 Dothideomycetes genomes: a test case for predicting lifestyles and emergence of pathogens.</title>
        <authorList>
            <person name="Haridas S."/>
            <person name="Albert R."/>
            <person name="Binder M."/>
            <person name="Bloem J."/>
            <person name="Labutti K."/>
            <person name="Salamov A."/>
            <person name="Andreopoulos B."/>
            <person name="Baker S."/>
            <person name="Barry K."/>
            <person name="Bills G."/>
            <person name="Bluhm B."/>
            <person name="Cannon C."/>
            <person name="Castanera R."/>
            <person name="Culley D."/>
            <person name="Daum C."/>
            <person name="Ezra D."/>
            <person name="Gonzalez J."/>
            <person name="Henrissat B."/>
            <person name="Kuo A."/>
            <person name="Liang C."/>
            <person name="Lipzen A."/>
            <person name="Lutzoni F."/>
            <person name="Magnuson J."/>
            <person name="Mondo S."/>
            <person name="Nolan M."/>
            <person name="Ohm R."/>
            <person name="Pangilinan J."/>
            <person name="Park H.-J."/>
            <person name="Ramirez L."/>
            <person name="Alfaro M."/>
            <person name="Sun H."/>
            <person name="Tritt A."/>
            <person name="Yoshinaga Y."/>
            <person name="Zwiers L.-H."/>
            <person name="Turgeon B."/>
            <person name="Goodwin S."/>
            <person name="Spatafora J."/>
            <person name="Crous P."/>
            <person name="Grigoriev I."/>
        </authorList>
    </citation>
    <scope>NUCLEOTIDE SEQUENCE</scope>
    <source>
        <strain evidence="1">CBS 107.79</strain>
    </source>
</reference>
<evidence type="ECO:0000313" key="1">
    <source>
        <dbReference type="EMBL" id="KAF1979899.1"/>
    </source>
</evidence>
<dbReference type="AlphaFoldDB" id="A0A6A5VTJ2"/>
<protein>
    <submittedName>
        <fullName evidence="1">Uncharacterized protein</fullName>
    </submittedName>
</protein>
<proteinExistence type="predicted"/>
<name>A0A6A5VTJ2_9PLEO</name>
<dbReference type="EMBL" id="ML976657">
    <property type="protein sequence ID" value="KAF1979899.1"/>
    <property type="molecule type" value="Genomic_DNA"/>
</dbReference>
<evidence type="ECO:0000313" key="2">
    <source>
        <dbReference type="Proteomes" id="UP000800036"/>
    </source>
</evidence>